<name>A0A0D2NE32_HYPSF</name>
<feature type="region of interest" description="Disordered" evidence="1">
    <location>
        <begin position="624"/>
        <end position="644"/>
    </location>
</feature>
<feature type="compositionally biased region" description="Low complexity" evidence="1">
    <location>
        <begin position="154"/>
        <end position="172"/>
    </location>
</feature>
<protein>
    <submittedName>
        <fullName evidence="2">Uncharacterized protein</fullName>
    </submittedName>
</protein>
<dbReference type="EMBL" id="KN817606">
    <property type="protein sequence ID" value="KJA17309.1"/>
    <property type="molecule type" value="Genomic_DNA"/>
</dbReference>
<feature type="compositionally biased region" description="Pro residues" evidence="1">
    <location>
        <begin position="173"/>
        <end position="191"/>
    </location>
</feature>
<feature type="region of interest" description="Disordered" evidence="1">
    <location>
        <begin position="287"/>
        <end position="307"/>
    </location>
</feature>
<evidence type="ECO:0000256" key="1">
    <source>
        <dbReference type="SAM" id="MobiDB-lite"/>
    </source>
</evidence>
<dbReference type="Proteomes" id="UP000054270">
    <property type="component" value="Unassembled WGS sequence"/>
</dbReference>
<feature type="region of interest" description="Disordered" evidence="1">
    <location>
        <begin position="154"/>
        <end position="195"/>
    </location>
</feature>
<feature type="region of interest" description="Disordered" evidence="1">
    <location>
        <begin position="378"/>
        <end position="406"/>
    </location>
</feature>
<evidence type="ECO:0000313" key="3">
    <source>
        <dbReference type="Proteomes" id="UP000054270"/>
    </source>
</evidence>
<dbReference type="AlphaFoldDB" id="A0A0D2NE32"/>
<proteinExistence type="predicted"/>
<keyword evidence="3" id="KW-1185">Reference proteome</keyword>
<evidence type="ECO:0000313" key="2">
    <source>
        <dbReference type="EMBL" id="KJA17309.1"/>
    </source>
</evidence>
<accession>A0A0D2NE32</accession>
<organism evidence="2 3">
    <name type="scientific">Hypholoma sublateritium (strain FD-334 SS-4)</name>
    <dbReference type="NCBI Taxonomy" id="945553"/>
    <lineage>
        <taxon>Eukaryota</taxon>
        <taxon>Fungi</taxon>
        <taxon>Dikarya</taxon>
        <taxon>Basidiomycota</taxon>
        <taxon>Agaricomycotina</taxon>
        <taxon>Agaricomycetes</taxon>
        <taxon>Agaricomycetidae</taxon>
        <taxon>Agaricales</taxon>
        <taxon>Agaricineae</taxon>
        <taxon>Strophariaceae</taxon>
        <taxon>Hypholoma</taxon>
    </lineage>
</organism>
<sequence>MPSPSDFVHFNRDDYQKKVHTRLWNDRTGFADLEVNIRKKRSSLLGNKVHIVIAALSAIPTAGSTLSSAFRNKPLPRNWADKDSLATIAIAATTGVLGALVDLGSIGLPTHSLDPLMFPTVDAFAHGIMSHYSPEAIVTTVDYLGGKTASAIASSGHAGHNNWEKNQQCQPQFQPPFQPQYPPQNQQPPPYQQSQQKIYGLTVRAGRDAKNTPICVLNQLVLTGTSASTRRPSSSAIPPAMSTTSIFPPSQSTQYRFQFFVQPLTDVFPHIAPPAQRSNDFLRVRARRGPRPAPRPEDMHGSSLLNPTRGSFSARTLVFRVQRPPSLRSAPRSDTAPKRTNIYSIALLPKVVPTAHTSPSPFPAHSPQFEPSLSMARRPLSSYTPSHPLPSAENPKPRVGKKPSVPSPAYARIPLVGWPPHPIHARWLRIAHPPPNCMRVSSLCTPLQFIGSLSRARGRTPSARADIYGASHQRGSAARVHNIARTRAPRCLPAILLLRALALSSLRFVHPSALAPGYCIARTAAAGADRGRLYISMQRSRYCRLNLSRLSFAPAPVRIVRLSLAQHALSLSLLAATWTGLDISTKGCIYPLSMRATCAAVYCTLASDRRTLLSFTLSNDSLGPPRIRPSIQTPAQTHPAPSESDVRPIHRTLLIHCASASAPTAPHPRAPRWSARAVYDIGLH</sequence>
<reference evidence="3" key="1">
    <citation type="submission" date="2014-04" db="EMBL/GenBank/DDBJ databases">
        <title>Evolutionary Origins and Diversification of the Mycorrhizal Mutualists.</title>
        <authorList>
            <consortium name="DOE Joint Genome Institute"/>
            <consortium name="Mycorrhizal Genomics Consortium"/>
            <person name="Kohler A."/>
            <person name="Kuo A."/>
            <person name="Nagy L.G."/>
            <person name="Floudas D."/>
            <person name="Copeland A."/>
            <person name="Barry K.W."/>
            <person name="Cichocki N."/>
            <person name="Veneault-Fourrey C."/>
            <person name="LaButti K."/>
            <person name="Lindquist E.A."/>
            <person name="Lipzen A."/>
            <person name="Lundell T."/>
            <person name="Morin E."/>
            <person name="Murat C."/>
            <person name="Riley R."/>
            <person name="Ohm R."/>
            <person name="Sun H."/>
            <person name="Tunlid A."/>
            <person name="Henrissat B."/>
            <person name="Grigoriev I.V."/>
            <person name="Hibbett D.S."/>
            <person name="Martin F."/>
        </authorList>
    </citation>
    <scope>NUCLEOTIDE SEQUENCE [LARGE SCALE GENOMIC DNA]</scope>
    <source>
        <strain evidence="3">FD-334 SS-4</strain>
    </source>
</reference>
<gene>
    <name evidence="2" type="ORF">HYPSUDRAFT_206354</name>
</gene>